<dbReference type="EMBL" id="ONZP01000099">
    <property type="protein sequence ID" value="SPJ73610.1"/>
    <property type="molecule type" value="Genomic_DNA"/>
</dbReference>
<proteinExistence type="predicted"/>
<keyword evidence="3" id="KW-1185">Reference proteome</keyword>
<organism evidence="2 3">
    <name type="scientific">Fusarium torulosum</name>
    <dbReference type="NCBI Taxonomy" id="33205"/>
    <lineage>
        <taxon>Eukaryota</taxon>
        <taxon>Fungi</taxon>
        <taxon>Dikarya</taxon>
        <taxon>Ascomycota</taxon>
        <taxon>Pezizomycotina</taxon>
        <taxon>Sordariomycetes</taxon>
        <taxon>Hypocreomycetidae</taxon>
        <taxon>Hypocreales</taxon>
        <taxon>Nectriaceae</taxon>
        <taxon>Fusarium</taxon>
    </lineage>
</organism>
<dbReference type="Proteomes" id="UP001187734">
    <property type="component" value="Unassembled WGS sequence"/>
</dbReference>
<accession>A0AAE8M3I0</accession>
<dbReference type="AlphaFoldDB" id="A0AAE8M3I0"/>
<sequence>MTWSRFINNRNASAWERRGRGDSCQRSQAAGRWPSTPTALRVQQPGLALDTRRDSGMHGLPGTGGRGRVGYGRGTPISGAQGCQTPALRQTAVRLWVIVDELQKAASDGTRQGN</sequence>
<feature type="compositionally biased region" description="Gly residues" evidence="1">
    <location>
        <begin position="59"/>
        <end position="73"/>
    </location>
</feature>
<feature type="region of interest" description="Disordered" evidence="1">
    <location>
        <begin position="14"/>
        <end position="85"/>
    </location>
</feature>
<reference evidence="2" key="1">
    <citation type="submission" date="2018-03" db="EMBL/GenBank/DDBJ databases">
        <authorList>
            <person name="Guldener U."/>
        </authorList>
    </citation>
    <scope>NUCLEOTIDE SEQUENCE</scope>
</reference>
<comment type="caution">
    <text evidence="2">The sequence shown here is derived from an EMBL/GenBank/DDBJ whole genome shotgun (WGS) entry which is preliminary data.</text>
</comment>
<protein>
    <submittedName>
        <fullName evidence="2">Uncharacterized protein</fullName>
    </submittedName>
</protein>
<name>A0AAE8M3I0_9HYPO</name>
<evidence type="ECO:0000313" key="3">
    <source>
        <dbReference type="Proteomes" id="UP001187734"/>
    </source>
</evidence>
<evidence type="ECO:0000256" key="1">
    <source>
        <dbReference type="SAM" id="MobiDB-lite"/>
    </source>
</evidence>
<gene>
    <name evidence="2" type="ORF">FTOL_03340</name>
</gene>
<evidence type="ECO:0000313" key="2">
    <source>
        <dbReference type="EMBL" id="SPJ73610.1"/>
    </source>
</evidence>